<gene>
    <name evidence="1" type="ORF">SAMN04488112_11974</name>
</gene>
<evidence type="ECO:0000313" key="1">
    <source>
        <dbReference type="EMBL" id="SDC86993.1"/>
    </source>
</evidence>
<dbReference type="Pfam" id="PF14094">
    <property type="entry name" value="DUF4272"/>
    <property type="match status" value="1"/>
</dbReference>
<name>A0A1G6Q3S4_9BACL</name>
<dbReference type="AlphaFoldDB" id="A0A1G6Q3S4"/>
<dbReference type="RefSeq" id="WP_091572163.1">
    <property type="nucleotide sequence ID" value="NZ_FMZA01000019.1"/>
</dbReference>
<dbReference type="InterPro" id="IPR025368">
    <property type="entry name" value="DUF4272"/>
</dbReference>
<protein>
    <recommendedName>
        <fullName evidence="3">DUF4272 domain-containing protein</fullName>
    </recommendedName>
</protein>
<evidence type="ECO:0008006" key="3">
    <source>
        <dbReference type="Google" id="ProtNLM"/>
    </source>
</evidence>
<organism evidence="1 2">
    <name type="scientific">Melghirimyces thermohalophilus</name>
    <dbReference type="NCBI Taxonomy" id="1236220"/>
    <lineage>
        <taxon>Bacteria</taxon>
        <taxon>Bacillati</taxon>
        <taxon>Bacillota</taxon>
        <taxon>Bacilli</taxon>
        <taxon>Bacillales</taxon>
        <taxon>Thermoactinomycetaceae</taxon>
        <taxon>Melghirimyces</taxon>
    </lineage>
</organism>
<proteinExistence type="predicted"/>
<accession>A0A1G6Q3S4</accession>
<dbReference type="Proteomes" id="UP000199387">
    <property type="component" value="Unassembled WGS sequence"/>
</dbReference>
<evidence type="ECO:0000313" key="2">
    <source>
        <dbReference type="Proteomes" id="UP000199387"/>
    </source>
</evidence>
<dbReference type="OrthoDB" id="4399984at2"/>
<dbReference type="EMBL" id="FMZA01000019">
    <property type="protein sequence ID" value="SDC86993.1"/>
    <property type="molecule type" value="Genomic_DNA"/>
</dbReference>
<reference evidence="1 2" key="1">
    <citation type="submission" date="2016-10" db="EMBL/GenBank/DDBJ databases">
        <authorList>
            <person name="de Groot N.N."/>
        </authorList>
    </citation>
    <scope>NUCLEOTIDE SEQUENCE [LARGE SCALE GENOMIC DNA]</scope>
    <source>
        <strain evidence="1 2">DSM 45514</strain>
    </source>
</reference>
<dbReference type="STRING" id="1236220.SAMN04488112_11974"/>
<keyword evidence="2" id="KW-1185">Reference proteome</keyword>
<sequence>MISDVMLERKQRSEAKLKANGVPVHPRLVYEESESAFRFQTAQDVAKRAFALYNLLGVIFYEKPEEIVDWVKNEGLWSTLSPKEREICEIPVSDLDEGEKVWKLRAMQSHRITWRTEALWALLWAMGEIEGLEWPTGQCDASWIGHIMPSLGDPTEPFIQNAQLRPVSEILDEADLVYRLMWAIQEEGEKIPEDIETFTVYERFVALEWLTHGLQWDELTE</sequence>